<accession>A0A8J7A6Z4</accession>
<comment type="caution">
    <text evidence="1">The sequence shown here is derived from an EMBL/GenBank/DDBJ whole genome shotgun (WGS) entry which is preliminary data.</text>
</comment>
<dbReference type="EMBL" id="JADEXG010000024">
    <property type="protein sequence ID" value="MBE9077987.1"/>
    <property type="molecule type" value="Genomic_DNA"/>
</dbReference>
<dbReference type="AlphaFoldDB" id="A0A8J7A6Z4"/>
<dbReference type="InterPro" id="IPR021799">
    <property type="entry name" value="PIN-like_prokaryotic"/>
</dbReference>
<name>A0A8J7A6Z4_9CYAN</name>
<sequence>MTDSRIVSNSAGLIALERIQRLDLLPRVYSTLWIPQAVEAEIGFETDWLLVQTVENQALVANLKTQVGAGESEAIALALEIKNIPVLLDDKKARRIAKQLGLQVTGTVGMLLKAKKQGIVSAIEPILDALENVDFRVSSELRTLALELANE</sequence>
<dbReference type="PANTHER" id="PTHR39550:SF1">
    <property type="entry name" value="SLL0658 PROTEIN"/>
    <property type="match status" value="1"/>
</dbReference>
<dbReference type="PANTHER" id="PTHR39550">
    <property type="entry name" value="SLL0658 PROTEIN"/>
    <property type="match status" value="1"/>
</dbReference>
<proteinExistence type="predicted"/>
<evidence type="ECO:0000313" key="2">
    <source>
        <dbReference type="Proteomes" id="UP000636505"/>
    </source>
</evidence>
<organism evidence="1 2">
    <name type="scientific">Vasconcelosia minhoensis LEGE 07310</name>
    <dbReference type="NCBI Taxonomy" id="915328"/>
    <lineage>
        <taxon>Bacteria</taxon>
        <taxon>Bacillati</taxon>
        <taxon>Cyanobacteriota</taxon>
        <taxon>Cyanophyceae</taxon>
        <taxon>Nodosilineales</taxon>
        <taxon>Cymatolegaceae</taxon>
        <taxon>Vasconcelosia</taxon>
        <taxon>Vasconcelosia minhoensis</taxon>
    </lineage>
</organism>
<keyword evidence="2" id="KW-1185">Reference proteome</keyword>
<gene>
    <name evidence="1" type="ORF">IQ241_11900</name>
</gene>
<evidence type="ECO:0000313" key="1">
    <source>
        <dbReference type="EMBL" id="MBE9077987.1"/>
    </source>
</evidence>
<protein>
    <submittedName>
        <fullName evidence="1">DUF3368 domain-containing protein</fullName>
    </submittedName>
</protein>
<dbReference type="Proteomes" id="UP000636505">
    <property type="component" value="Unassembled WGS sequence"/>
</dbReference>
<dbReference type="Pfam" id="PF11848">
    <property type="entry name" value="DUF3368"/>
    <property type="match status" value="1"/>
</dbReference>
<reference evidence="1" key="1">
    <citation type="submission" date="2020-10" db="EMBL/GenBank/DDBJ databases">
        <authorList>
            <person name="Castelo-Branco R."/>
            <person name="Eusebio N."/>
            <person name="Adriana R."/>
            <person name="Vieira A."/>
            <person name="Brugerolle De Fraissinette N."/>
            <person name="Rezende De Castro R."/>
            <person name="Schneider M.P."/>
            <person name="Vasconcelos V."/>
            <person name="Leao P.N."/>
        </authorList>
    </citation>
    <scope>NUCLEOTIDE SEQUENCE</scope>
    <source>
        <strain evidence="1">LEGE 07310</strain>
    </source>
</reference>